<organism evidence="9 10">
    <name type="scientific">Polytolypa hystricis (strain UAMH7299)</name>
    <dbReference type="NCBI Taxonomy" id="1447883"/>
    <lineage>
        <taxon>Eukaryota</taxon>
        <taxon>Fungi</taxon>
        <taxon>Dikarya</taxon>
        <taxon>Ascomycota</taxon>
        <taxon>Pezizomycotina</taxon>
        <taxon>Eurotiomycetes</taxon>
        <taxon>Eurotiomycetidae</taxon>
        <taxon>Onygenales</taxon>
        <taxon>Onygenales incertae sedis</taxon>
        <taxon>Polytolypa</taxon>
    </lineage>
</organism>
<evidence type="ECO:0000256" key="5">
    <source>
        <dbReference type="ARBA" id="ARBA00023128"/>
    </source>
</evidence>
<gene>
    <name evidence="9" type="ORF">AJ80_09224</name>
</gene>
<sequence length="382" mass="42000">MGGSQSSQMPTSRPISSKSATSHSKTVPSAMNSNEYSSTCSQPTSPAQDPHSYTDGRWLHQDELQRRLRYLQIDFPLLCETAIKVCNGASKAADYVKKEGGYTRAFILTMETGKRVVARIPPPVAGPPRLTTNSEVATITYLQSKTSLPIFKILAWNADPSNPVGIEYIIQEHADGCTKNLSNKIKEMAALDSPVYGNIYFSGAPIEEDKNIPLEDGFIIGPYCSPLYWNCGAGDAEIYNSRNSNRGPWRNVAEYTSGLIDTALSRLPNEQTASADRLPFRGAIQDHVHLINACRETMQVIIKGERVQASAPPTLIHPDYRKRNIYVSPDDPTQVTALIDWQLACAEPGFIYAHNAPDFAALPDVNPAEDKDEAKQPLSAEE</sequence>
<protein>
    <recommendedName>
        <fullName evidence="3">Altered inheritance of mitochondria protein 9, mitochondrial</fullName>
    </recommendedName>
    <alternativeName>
        <fullName evidence="6">Found in mitochondrial proteome protein 29</fullName>
    </alternativeName>
</protein>
<dbReference type="Proteomes" id="UP000224634">
    <property type="component" value="Unassembled WGS sequence"/>
</dbReference>
<evidence type="ECO:0000259" key="8">
    <source>
        <dbReference type="Pfam" id="PF01636"/>
    </source>
</evidence>
<dbReference type="PANTHER" id="PTHR36091">
    <property type="entry name" value="ALTERED INHERITANCE OF MITOCHONDRIA PROTEIN 9, MITOCHONDRIAL"/>
    <property type="match status" value="1"/>
</dbReference>
<evidence type="ECO:0000313" key="9">
    <source>
        <dbReference type="EMBL" id="PGH00170.1"/>
    </source>
</evidence>
<dbReference type="EMBL" id="PDNA01000258">
    <property type="protein sequence ID" value="PGH00170.1"/>
    <property type="molecule type" value="Genomic_DNA"/>
</dbReference>
<dbReference type="Pfam" id="PF01636">
    <property type="entry name" value="APH"/>
    <property type="match status" value="1"/>
</dbReference>
<dbReference type="Gene3D" id="3.90.1200.10">
    <property type="match status" value="1"/>
</dbReference>
<proteinExistence type="inferred from homology"/>
<keyword evidence="4" id="KW-0809">Transit peptide</keyword>
<keyword evidence="10" id="KW-1185">Reference proteome</keyword>
<name>A0A2B7WU98_POLH7</name>
<feature type="region of interest" description="Disordered" evidence="7">
    <location>
        <begin position="363"/>
        <end position="382"/>
    </location>
</feature>
<dbReference type="OrthoDB" id="2831558at2759"/>
<dbReference type="InterPro" id="IPR002575">
    <property type="entry name" value="Aminoglycoside_PTrfase"/>
</dbReference>
<dbReference type="PANTHER" id="PTHR36091:SF1">
    <property type="entry name" value="ALTERED INHERITANCE OF MITOCHONDRIA PROTEIN 9, MITOCHONDRIAL"/>
    <property type="match status" value="1"/>
</dbReference>
<dbReference type="SUPFAM" id="SSF56112">
    <property type="entry name" value="Protein kinase-like (PK-like)"/>
    <property type="match status" value="1"/>
</dbReference>
<evidence type="ECO:0000256" key="3">
    <source>
        <dbReference type="ARBA" id="ARBA00016197"/>
    </source>
</evidence>
<keyword evidence="5" id="KW-0496">Mitochondrion</keyword>
<reference evidence="9 10" key="1">
    <citation type="submission" date="2017-10" db="EMBL/GenBank/DDBJ databases">
        <title>Comparative genomics in systemic dimorphic fungi from Ajellomycetaceae.</title>
        <authorList>
            <person name="Munoz J.F."/>
            <person name="Mcewen J.G."/>
            <person name="Clay O.K."/>
            <person name="Cuomo C.A."/>
        </authorList>
    </citation>
    <scope>NUCLEOTIDE SEQUENCE [LARGE SCALE GENOMIC DNA]</scope>
    <source>
        <strain evidence="9 10">UAMH7299</strain>
    </source>
</reference>
<evidence type="ECO:0000313" key="10">
    <source>
        <dbReference type="Proteomes" id="UP000224634"/>
    </source>
</evidence>
<evidence type="ECO:0000256" key="7">
    <source>
        <dbReference type="SAM" id="MobiDB-lite"/>
    </source>
</evidence>
<accession>A0A2B7WU98</accession>
<dbReference type="AlphaFoldDB" id="A0A2B7WU98"/>
<feature type="compositionally biased region" description="Polar residues" evidence="7">
    <location>
        <begin position="1"/>
        <end position="47"/>
    </location>
</feature>
<feature type="region of interest" description="Disordered" evidence="7">
    <location>
        <begin position="1"/>
        <end position="54"/>
    </location>
</feature>
<feature type="domain" description="Aminoglycoside phosphotransferase" evidence="8">
    <location>
        <begin position="290"/>
        <end position="346"/>
    </location>
</feature>
<evidence type="ECO:0000256" key="6">
    <source>
        <dbReference type="ARBA" id="ARBA00031849"/>
    </source>
</evidence>
<dbReference type="InterPro" id="IPR011009">
    <property type="entry name" value="Kinase-like_dom_sf"/>
</dbReference>
<evidence type="ECO:0000256" key="1">
    <source>
        <dbReference type="ARBA" id="ARBA00004173"/>
    </source>
</evidence>
<evidence type="ECO:0000256" key="4">
    <source>
        <dbReference type="ARBA" id="ARBA00022946"/>
    </source>
</evidence>
<dbReference type="InterPro" id="IPR051035">
    <property type="entry name" value="Mito_inheritance_9"/>
</dbReference>
<comment type="subcellular location">
    <subcellularLocation>
        <location evidence="1">Mitochondrion</location>
    </subcellularLocation>
</comment>
<dbReference type="STRING" id="1447883.A0A2B7WU98"/>
<comment type="caution">
    <text evidence="9">The sequence shown here is derived from an EMBL/GenBank/DDBJ whole genome shotgun (WGS) entry which is preliminary data.</text>
</comment>
<comment type="similarity">
    <text evidence="2">Belongs to the AIM9 family.</text>
</comment>
<dbReference type="GO" id="GO:0005739">
    <property type="term" value="C:mitochondrion"/>
    <property type="evidence" value="ECO:0007669"/>
    <property type="project" value="UniProtKB-SubCell"/>
</dbReference>
<evidence type="ECO:0000256" key="2">
    <source>
        <dbReference type="ARBA" id="ARBA00005543"/>
    </source>
</evidence>